<proteinExistence type="predicted"/>
<dbReference type="EMBL" id="JARQAI010000002">
    <property type="protein sequence ID" value="MDT2736142.1"/>
    <property type="molecule type" value="Genomic_DNA"/>
</dbReference>
<name>A0AAE4L5P2_9ENTE</name>
<comment type="caution">
    <text evidence="1">The sequence shown here is derived from an EMBL/GenBank/DDBJ whole genome shotgun (WGS) entry which is preliminary data.</text>
</comment>
<dbReference type="Proteomes" id="UP001180842">
    <property type="component" value="Unassembled WGS sequence"/>
</dbReference>
<evidence type="ECO:0000313" key="1">
    <source>
        <dbReference type="EMBL" id="MDT2736142.1"/>
    </source>
</evidence>
<organism evidence="1 2">
    <name type="scientific">Enterococcus pseudoavium</name>
    <dbReference type="NCBI Taxonomy" id="44007"/>
    <lineage>
        <taxon>Bacteria</taxon>
        <taxon>Bacillati</taxon>
        <taxon>Bacillota</taxon>
        <taxon>Bacilli</taxon>
        <taxon>Lactobacillales</taxon>
        <taxon>Enterococcaceae</taxon>
        <taxon>Enterococcus</taxon>
    </lineage>
</organism>
<reference evidence="1" key="1">
    <citation type="submission" date="2023-03" db="EMBL/GenBank/DDBJ databases">
        <authorList>
            <person name="Shen W."/>
            <person name="Cai J."/>
        </authorList>
    </citation>
    <scope>NUCLEOTIDE SEQUENCE</scope>
    <source>
        <strain evidence="1">P69-2</strain>
    </source>
</reference>
<sequence length="109" mass="12538">MFILEKTAEPTQQIWNHIKRNYQGEKVAAVGIKRQLPQTFLRNKQVIFYESLTGKSLVAEGQRFMEKFVDDYSALVFYLDCSSAEAEQLRDYGRSLGIRVTITVNEEAA</sequence>
<dbReference type="RefSeq" id="WP_311796577.1">
    <property type="nucleotide sequence ID" value="NZ_JARQAI010000002.1"/>
</dbReference>
<dbReference type="AlphaFoldDB" id="A0AAE4L5P2"/>
<gene>
    <name evidence="1" type="ORF">P7H00_03190</name>
</gene>
<protein>
    <submittedName>
        <fullName evidence="1">Uncharacterized protein</fullName>
    </submittedName>
</protein>
<evidence type="ECO:0000313" key="2">
    <source>
        <dbReference type="Proteomes" id="UP001180842"/>
    </source>
</evidence>
<accession>A0AAE4L5P2</accession>